<dbReference type="Proteomes" id="UP000053237">
    <property type="component" value="Unassembled WGS sequence"/>
</dbReference>
<gene>
    <name evidence="1" type="ORF">BN9_128280</name>
</gene>
<evidence type="ECO:0000313" key="1">
    <source>
        <dbReference type="EMBL" id="CCI11375.1"/>
    </source>
</evidence>
<comment type="caution">
    <text evidence="1">The sequence shown here is derived from an EMBL/GenBank/DDBJ whole genome shotgun (WGS) entry which is preliminary data.</text>
</comment>
<protein>
    <submittedName>
        <fullName evidence="1">Uncharacterized protein</fullName>
    </submittedName>
</protein>
<proteinExistence type="predicted"/>
<dbReference type="InParanoid" id="A0A024FW80"/>
<keyword evidence="2" id="KW-1185">Reference proteome</keyword>
<organism evidence="1 2">
    <name type="scientific">Albugo candida</name>
    <dbReference type="NCBI Taxonomy" id="65357"/>
    <lineage>
        <taxon>Eukaryota</taxon>
        <taxon>Sar</taxon>
        <taxon>Stramenopiles</taxon>
        <taxon>Oomycota</taxon>
        <taxon>Peronosporomycetes</taxon>
        <taxon>Albuginales</taxon>
        <taxon>Albuginaceae</taxon>
        <taxon>Albugo</taxon>
    </lineage>
</organism>
<name>A0A024FW80_9STRA</name>
<reference evidence="1 2" key="1">
    <citation type="submission" date="2012-05" db="EMBL/GenBank/DDBJ databases">
        <title>Recombination and specialization in a pathogen metapopulation.</title>
        <authorList>
            <person name="Gardiner A."/>
            <person name="Kemen E."/>
            <person name="Schultz-Larsen T."/>
            <person name="MacLean D."/>
            <person name="Van Oosterhout C."/>
            <person name="Jones J.D.G."/>
        </authorList>
    </citation>
    <scope>NUCLEOTIDE SEQUENCE [LARGE SCALE GENOMIC DNA]</scope>
    <source>
        <strain evidence="1 2">Ac Nc2</strain>
    </source>
</reference>
<evidence type="ECO:0000313" key="2">
    <source>
        <dbReference type="Proteomes" id="UP000053237"/>
    </source>
</evidence>
<sequence>MYQRDSTHSLSFFHSVSSMNAISNNMKPASNQCSRFVRISPAKENSPHCFGYLSYATCLCLHRCFTPSCDCIEATLMILNPDRNLWHLLSALFCLDAVQSHFPVDCPIDKPINCTRERNMAPQAEMMWRSEG</sequence>
<dbReference type="EMBL" id="CAIX01000980">
    <property type="protein sequence ID" value="CCI11375.1"/>
    <property type="molecule type" value="Genomic_DNA"/>
</dbReference>
<accession>A0A024FW80</accession>
<dbReference type="AlphaFoldDB" id="A0A024FW80"/>